<proteinExistence type="inferred from homology"/>
<gene>
    <name evidence="2" type="ORF">NCTC6180_00948</name>
</gene>
<dbReference type="AlphaFoldDB" id="A0A2X3YT80"/>
<dbReference type="SMR" id="A0A2X3YT80"/>
<dbReference type="OMA" id="YDNANEM"/>
<reference evidence="2 3" key="1">
    <citation type="submission" date="2018-12" db="EMBL/GenBank/DDBJ databases">
        <authorList>
            <consortium name="Pathogen Informatics"/>
        </authorList>
    </citation>
    <scope>NUCLEOTIDE SEQUENCE [LARGE SCALE GENOMIC DNA]</scope>
    <source>
        <strain evidence="2 3">NCTC6180</strain>
    </source>
</reference>
<accession>A0A2X3YT80</accession>
<dbReference type="STRING" id="1051072.SeseC_01152"/>
<dbReference type="Gene3D" id="1.20.1500.10">
    <property type="entry name" value="YheA/YmcA-like"/>
    <property type="match status" value="1"/>
</dbReference>
<dbReference type="SUPFAM" id="SSF158622">
    <property type="entry name" value="YheA/YmcA-like"/>
    <property type="match status" value="1"/>
</dbReference>
<dbReference type="Proteomes" id="UP000269903">
    <property type="component" value="Chromosome"/>
</dbReference>
<dbReference type="NCBIfam" id="NF010209">
    <property type="entry name" value="PRK13676.1-1"/>
    <property type="match status" value="1"/>
</dbReference>
<organism evidence="2 3">
    <name type="scientific">Streptococcus equi subsp. zooepidemicus</name>
    <dbReference type="NCBI Taxonomy" id="40041"/>
    <lineage>
        <taxon>Bacteria</taxon>
        <taxon>Bacillati</taxon>
        <taxon>Bacillota</taxon>
        <taxon>Bacilli</taxon>
        <taxon>Lactobacillales</taxon>
        <taxon>Streptococcaceae</taxon>
        <taxon>Streptococcus</taxon>
    </lineage>
</organism>
<dbReference type="HAMAP" id="MF_01526">
    <property type="entry name" value="UPF0342"/>
    <property type="match status" value="1"/>
</dbReference>
<dbReference type="InterPro" id="IPR023378">
    <property type="entry name" value="YheA/YmcA-like_dom_sf"/>
</dbReference>
<dbReference type="RefSeq" id="WP_012515497.1">
    <property type="nucleotide sequence ID" value="NZ_CP065056.1"/>
</dbReference>
<evidence type="ECO:0000256" key="1">
    <source>
        <dbReference type="HAMAP-Rule" id="MF_01526"/>
    </source>
</evidence>
<name>A0A2X3YT80_STRSZ</name>
<evidence type="ECO:0000313" key="2">
    <source>
        <dbReference type="EMBL" id="VEF06883.1"/>
    </source>
</evidence>
<protein>
    <recommendedName>
        <fullName evidence="1">UPF0342 protein NCTC6180_00948</fullName>
    </recommendedName>
</protein>
<comment type="similarity">
    <text evidence="1">Belongs to the UPF0342 family.</text>
</comment>
<dbReference type="EMBL" id="LR134317">
    <property type="protein sequence ID" value="VEF06883.1"/>
    <property type="molecule type" value="Genomic_DNA"/>
</dbReference>
<sequence>MSQDIYDYANKLERAVRALPEYRKALEAREEIKADEAASQLFDEFVAVQEKLQGLMQTGQLPTETEQADIQALSQKIEANDLLKGYFNAQQALSVYVNDIERIVFAPLKDLAK</sequence>
<evidence type="ECO:0000313" key="3">
    <source>
        <dbReference type="Proteomes" id="UP000269903"/>
    </source>
</evidence>
<dbReference type="Pfam" id="PF06133">
    <property type="entry name" value="Com_YlbF"/>
    <property type="match status" value="1"/>
</dbReference>
<dbReference type="InterPro" id="IPR010368">
    <property type="entry name" value="Com_YlbF"/>
</dbReference>